<dbReference type="EMBL" id="QUBR01000003">
    <property type="protein sequence ID" value="REK68809.1"/>
    <property type="molecule type" value="Genomic_DNA"/>
</dbReference>
<proteinExistence type="predicted"/>
<keyword evidence="2" id="KW-0378">Hydrolase</keyword>
<dbReference type="GO" id="GO:0016787">
    <property type="term" value="F:hydrolase activity"/>
    <property type="evidence" value="ECO:0007669"/>
    <property type="project" value="UniProtKB-KW"/>
</dbReference>
<dbReference type="SUPFAM" id="SSF52266">
    <property type="entry name" value="SGNH hydrolase"/>
    <property type="match status" value="1"/>
</dbReference>
<keyword evidence="3" id="KW-1185">Reference proteome</keyword>
<feature type="domain" description="SGNH hydrolase-type esterase" evidence="1">
    <location>
        <begin position="49"/>
        <end position="219"/>
    </location>
</feature>
<reference evidence="2 3" key="1">
    <citation type="submission" date="2018-08" db="EMBL/GenBank/DDBJ databases">
        <title>Aeromicrobium sp. M2KJ-4, whole genome shotgun sequence.</title>
        <authorList>
            <person name="Tuo L."/>
        </authorList>
    </citation>
    <scope>NUCLEOTIDE SEQUENCE [LARGE SCALE GENOMIC DNA]</scope>
    <source>
        <strain evidence="2 3">M2KJ-4</strain>
    </source>
</reference>
<dbReference type="RefSeq" id="WP_119705734.1">
    <property type="nucleotide sequence ID" value="NZ_JBHSOI010000001.1"/>
</dbReference>
<gene>
    <name evidence="2" type="ORF">DX116_18220</name>
</gene>
<dbReference type="InterPro" id="IPR036514">
    <property type="entry name" value="SGNH_hydro_sf"/>
</dbReference>
<dbReference type="AlphaFoldDB" id="A0A371NYN9"/>
<evidence type="ECO:0000313" key="2">
    <source>
        <dbReference type="EMBL" id="REK68809.1"/>
    </source>
</evidence>
<dbReference type="OrthoDB" id="8215557at2"/>
<comment type="caution">
    <text evidence="2">The sequence shown here is derived from an EMBL/GenBank/DDBJ whole genome shotgun (WGS) entry which is preliminary data.</text>
</comment>
<organism evidence="2 3">
    <name type="scientific">Aeromicrobium endophyticum</name>
    <dbReference type="NCBI Taxonomy" id="2292704"/>
    <lineage>
        <taxon>Bacteria</taxon>
        <taxon>Bacillati</taxon>
        <taxon>Actinomycetota</taxon>
        <taxon>Actinomycetes</taxon>
        <taxon>Propionibacteriales</taxon>
        <taxon>Nocardioidaceae</taxon>
        <taxon>Aeromicrobium</taxon>
    </lineage>
</organism>
<dbReference type="Pfam" id="PF13472">
    <property type="entry name" value="Lipase_GDSL_2"/>
    <property type="match status" value="1"/>
</dbReference>
<evidence type="ECO:0000313" key="3">
    <source>
        <dbReference type="Proteomes" id="UP000265581"/>
    </source>
</evidence>
<evidence type="ECO:0000259" key="1">
    <source>
        <dbReference type="Pfam" id="PF13472"/>
    </source>
</evidence>
<dbReference type="InterPro" id="IPR013830">
    <property type="entry name" value="SGNH_hydro"/>
</dbReference>
<name>A0A371NYN9_9ACTN</name>
<sequence>MRTPRRSRHRSAVVALVLALLIGPFVAWQGAQGGQTQPVSRLAPQGIVVVGDSISARYNDRPGDADQAWWSVTGRHFDASVRTYAQSGSGYLRPGHRCTGNRFIDRPDAFLGDAPSILIVEGGRNDWARCVRGVFQTSTDDEVRRAVSTYLGVLKTYLPSSTRIVVLGPPWGPLDRSDGVRVTRIIAAEARLHGMQFVSTRGALTADRVIDGIHPNRAGSLAIARRVIRALEKPAQPAV</sequence>
<accession>A0A371NYN9</accession>
<dbReference type="Gene3D" id="3.40.50.1110">
    <property type="entry name" value="SGNH hydrolase"/>
    <property type="match status" value="1"/>
</dbReference>
<protein>
    <submittedName>
        <fullName evidence="2">SGNH/GDSL hydrolase family protein</fullName>
    </submittedName>
</protein>
<dbReference type="Proteomes" id="UP000265581">
    <property type="component" value="Unassembled WGS sequence"/>
</dbReference>
<dbReference type="CDD" id="cd00229">
    <property type="entry name" value="SGNH_hydrolase"/>
    <property type="match status" value="1"/>
</dbReference>